<dbReference type="GO" id="GO:0005737">
    <property type="term" value="C:cytoplasm"/>
    <property type="evidence" value="ECO:0007669"/>
    <property type="project" value="TreeGrafter"/>
</dbReference>
<evidence type="ECO:0000256" key="6">
    <source>
        <dbReference type="ARBA" id="ARBA00023102"/>
    </source>
</evidence>
<evidence type="ECO:0000256" key="5">
    <source>
        <dbReference type="ARBA" id="ARBA00022801"/>
    </source>
</evidence>
<evidence type="ECO:0000256" key="3">
    <source>
        <dbReference type="ARBA" id="ARBA00013085"/>
    </source>
</evidence>
<keyword evidence="4 8" id="KW-0028">Amino-acid biosynthesis</keyword>
<comment type="catalytic activity">
    <reaction evidence="7 8">
        <text>L-histidinol phosphate + H2O = L-histidinol + phosphate</text>
        <dbReference type="Rhea" id="RHEA:14465"/>
        <dbReference type="ChEBI" id="CHEBI:15377"/>
        <dbReference type="ChEBI" id="CHEBI:43474"/>
        <dbReference type="ChEBI" id="CHEBI:57699"/>
        <dbReference type="ChEBI" id="CHEBI:57980"/>
        <dbReference type="EC" id="3.1.3.15"/>
    </reaction>
</comment>
<evidence type="ECO:0000313" key="11">
    <source>
        <dbReference type="Proteomes" id="UP000184251"/>
    </source>
</evidence>
<evidence type="ECO:0000256" key="4">
    <source>
        <dbReference type="ARBA" id="ARBA00022605"/>
    </source>
</evidence>
<dbReference type="STRING" id="1120975.SAMN02746064_00323"/>
<keyword evidence="5 8" id="KW-0378">Hydrolase</keyword>
<dbReference type="UniPathway" id="UPA00031">
    <property type="reaction ID" value="UER00013"/>
</dbReference>
<accession>A0A1M4SP95</accession>
<dbReference type="NCBIfam" id="TIGR01856">
    <property type="entry name" value="hisJ_fam"/>
    <property type="match status" value="1"/>
</dbReference>
<dbReference type="AlphaFoldDB" id="A0A1M4SP95"/>
<reference evidence="10 11" key="1">
    <citation type="submission" date="2016-11" db="EMBL/GenBank/DDBJ databases">
        <authorList>
            <person name="Jaros S."/>
            <person name="Januszkiewicz K."/>
            <person name="Wedrychowicz H."/>
        </authorList>
    </citation>
    <scope>NUCLEOTIDE SEQUENCE [LARGE SCALE GENOMIC DNA]</scope>
    <source>
        <strain evidence="10 11">DSM 14828</strain>
    </source>
</reference>
<dbReference type="EMBL" id="FQTU01000001">
    <property type="protein sequence ID" value="SHE33767.1"/>
    <property type="molecule type" value="Genomic_DNA"/>
</dbReference>
<dbReference type="InterPro" id="IPR016195">
    <property type="entry name" value="Pol/histidinol_Pase-like"/>
</dbReference>
<gene>
    <name evidence="10" type="ORF">SAMN02746064_00323</name>
</gene>
<proteinExistence type="inferred from homology"/>
<evidence type="ECO:0000256" key="7">
    <source>
        <dbReference type="ARBA" id="ARBA00049158"/>
    </source>
</evidence>
<evidence type="ECO:0000259" key="9">
    <source>
        <dbReference type="Pfam" id="PF02811"/>
    </source>
</evidence>
<dbReference type="GO" id="GO:0000105">
    <property type="term" value="P:L-histidine biosynthetic process"/>
    <property type="evidence" value="ECO:0007669"/>
    <property type="project" value="UniProtKB-UniRule"/>
</dbReference>
<evidence type="ECO:0000256" key="2">
    <source>
        <dbReference type="ARBA" id="ARBA00009152"/>
    </source>
</evidence>
<dbReference type="Proteomes" id="UP000184251">
    <property type="component" value="Unassembled WGS sequence"/>
</dbReference>
<keyword evidence="11" id="KW-1185">Reference proteome</keyword>
<dbReference type="GO" id="GO:0004401">
    <property type="term" value="F:histidinol-phosphatase activity"/>
    <property type="evidence" value="ECO:0007669"/>
    <property type="project" value="UniProtKB-UniRule"/>
</dbReference>
<comment type="pathway">
    <text evidence="1 8">Amino-acid biosynthesis; L-histidine biosynthesis; L-histidine from 5-phospho-alpha-D-ribose 1-diphosphate: step 8/9.</text>
</comment>
<feature type="domain" description="PHP" evidence="9">
    <location>
        <begin position="1"/>
        <end position="173"/>
    </location>
</feature>
<keyword evidence="6 8" id="KW-0368">Histidine biosynthesis</keyword>
<dbReference type="PANTHER" id="PTHR21039">
    <property type="entry name" value="HISTIDINOL PHOSPHATASE-RELATED"/>
    <property type="match status" value="1"/>
</dbReference>
<organism evidence="10 11">
    <name type="scientific">Alkalibacter saccharofermentans DSM 14828</name>
    <dbReference type="NCBI Taxonomy" id="1120975"/>
    <lineage>
        <taxon>Bacteria</taxon>
        <taxon>Bacillati</taxon>
        <taxon>Bacillota</taxon>
        <taxon>Clostridia</taxon>
        <taxon>Eubacteriales</taxon>
        <taxon>Eubacteriaceae</taxon>
        <taxon>Alkalibacter</taxon>
    </lineage>
</organism>
<dbReference type="EC" id="3.1.3.15" evidence="3 8"/>
<protein>
    <recommendedName>
        <fullName evidence="3 8">Histidinol-phosphatase</fullName>
        <shortName evidence="8">HolPase</shortName>
        <ecNumber evidence="3 8">3.1.3.15</ecNumber>
    </recommendedName>
</protein>
<name>A0A1M4SP95_9FIRM</name>
<evidence type="ECO:0000313" key="10">
    <source>
        <dbReference type="EMBL" id="SHE33767.1"/>
    </source>
</evidence>
<comment type="similarity">
    <text evidence="2 8">Belongs to the PHP hydrolase family. HisK subfamily.</text>
</comment>
<dbReference type="SUPFAM" id="SSF89550">
    <property type="entry name" value="PHP domain-like"/>
    <property type="match status" value="1"/>
</dbReference>
<dbReference type="Gene3D" id="3.20.20.140">
    <property type="entry name" value="Metal-dependent hydrolases"/>
    <property type="match status" value="1"/>
</dbReference>
<evidence type="ECO:0000256" key="8">
    <source>
        <dbReference type="RuleBase" id="RU366003"/>
    </source>
</evidence>
<dbReference type="Pfam" id="PF02811">
    <property type="entry name" value="PHP"/>
    <property type="match status" value="1"/>
</dbReference>
<dbReference type="InterPro" id="IPR010140">
    <property type="entry name" value="Histidinol_P_phosphatase_HisJ"/>
</dbReference>
<sequence>MEEMCKSAINKGVSEICFTEHLSVREGDPCFGWLDMDAYGINIEKCRDHFQGSLTIKKGLEIGEPHLSMNKIEPYKTGQNIDFIIGSVHNLDEEDLTVYMQGREQIESYTDYFNEVLLSVTEGDMDVIGHFDLLKRYAFDLNGKYRHGDYEELISEILKKAISRNIGLEINTSGFRSSSLEIFPSQIILKMYMDLGGELLTVGSDSHSANMIGNNIAPVYLMLKQIGFNAVFSYDRRKPTAVNI</sequence>
<evidence type="ECO:0000256" key="1">
    <source>
        <dbReference type="ARBA" id="ARBA00004970"/>
    </source>
</evidence>
<dbReference type="InterPro" id="IPR004013">
    <property type="entry name" value="PHP_dom"/>
</dbReference>
<dbReference type="PANTHER" id="PTHR21039:SF0">
    <property type="entry name" value="HISTIDINOL-PHOSPHATASE"/>
    <property type="match status" value="1"/>
</dbReference>